<organism evidence="2 3">
    <name type="scientific">Microbacterium candidum</name>
    <dbReference type="NCBI Taxonomy" id="3041922"/>
    <lineage>
        <taxon>Bacteria</taxon>
        <taxon>Bacillati</taxon>
        <taxon>Actinomycetota</taxon>
        <taxon>Actinomycetes</taxon>
        <taxon>Micrococcales</taxon>
        <taxon>Microbacteriaceae</taxon>
        <taxon>Microbacterium</taxon>
    </lineage>
</organism>
<feature type="transmembrane region" description="Helical" evidence="1">
    <location>
        <begin position="62"/>
        <end position="80"/>
    </location>
</feature>
<keyword evidence="1" id="KW-1133">Transmembrane helix</keyword>
<evidence type="ECO:0000313" key="3">
    <source>
        <dbReference type="Proteomes" id="UP001235064"/>
    </source>
</evidence>
<evidence type="ECO:0000256" key="1">
    <source>
        <dbReference type="SAM" id="Phobius"/>
    </source>
</evidence>
<protein>
    <submittedName>
        <fullName evidence="2">Histidinol dehydrogenase</fullName>
    </submittedName>
</protein>
<gene>
    <name evidence="2" type="ORF">QSV35_16025</name>
</gene>
<accession>A0ABT7N2E7</accession>
<feature type="transmembrane region" description="Helical" evidence="1">
    <location>
        <begin position="12"/>
        <end position="32"/>
    </location>
</feature>
<reference evidence="2 3" key="1">
    <citation type="submission" date="2023-06" db="EMBL/GenBank/DDBJ databases">
        <title>Microbacterium sp. nov., isolated from a waste landfill.</title>
        <authorList>
            <person name="Wen W."/>
        </authorList>
    </citation>
    <scope>NUCLEOTIDE SEQUENCE [LARGE SCALE GENOMIC DNA]</scope>
    <source>
        <strain evidence="2 3">ASV49</strain>
    </source>
</reference>
<dbReference type="EMBL" id="JASXSZ010000005">
    <property type="protein sequence ID" value="MDL9980848.1"/>
    <property type="molecule type" value="Genomic_DNA"/>
</dbReference>
<feature type="transmembrane region" description="Helical" evidence="1">
    <location>
        <begin position="100"/>
        <end position="120"/>
    </location>
</feature>
<feature type="transmembrane region" description="Helical" evidence="1">
    <location>
        <begin position="38"/>
        <end position="57"/>
    </location>
</feature>
<comment type="caution">
    <text evidence="2">The sequence shown here is derived from an EMBL/GenBank/DDBJ whole genome shotgun (WGS) entry which is preliminary data.</text>
</comment>
<name>A0ABT7N2E7_9MICO</name>
<evidence type="ECO:0000313" key="2">
    <source>
        <dbReference type="EMBL" id="MDL9980848.1"/>
    </source>
</evidence>
<keyword evidence="1" id="KW-0812">Transmembrane</keyword>
<sequence>MGFSWSRVFTWIIALVAGAVFGVAGTIAHAYVIGPVPIGLILAIIGAGALLAAVRLLTGDRWATLACGLGLVIATFVFSGPGPGGSVIVPSGKLDMLGPINLGTVWTIAVPVMAVIALVWPDRSRNRTSAGN</sequence>
<keyword evidence="1" id="KW-0472">Membrane</keyword>
<dbReference type="RefSeq" id="WP_286289804.1">
    <property type="nucleotide sequence ID" value="NZ_JASXSZ010000005.1"/>
</dbReference>
<keyword evidence="3" id="KW-1185">Reference proteome</keyword>
<proteinExistence type="predicted"/>
<dbReference type="Proteomes" id="UP001235064">
    <property type="component" value="Unassembled WGS sequence"/>
</dbReference>